<proteinExistence type="predicted"/>
<evidence type="ECO:0000313" key="2">
    <source>
        <dbReference type="Proteomes" id="UP000541185"/>
    </source>
</evidence>
<gene>
    <name evidence="1" type="ORF">HHL11_16205</name>
</gene>
<dbReference type="EMBL" id="JABBFX010000001">
    <property type="protein sequence ID" value="NML45297.1"/>
    <property type="molecule type" value="Genomic_DNA"/>
</dbReference>
<name>A0A848H463_9BURK</name>
<accession>A0A848H463</accession>
<protein>
    <submittedName>
        <fullName evidence="1">Uncharacterized protein</fullName>
    </submittedName>
</protein>
<evidence type="ECO:0000313" key="1">
    <source>
        <dbReference type="EMBL" id="NML45297.1"/>
    </source>
</evidence>
<organism evidence="1 2">
    <name type="scientific">Ramlibacter agri</name>
    <dbReference type="NCBI Taxonomy" id="2728837"/>
    <lineage>
        <taxon>Bacteria</taxon>
        <taxon>Pseudomonadati</taxon>
        <taxon>Pseudomonadota</taxon>
        <taxon>Betaproteobacteria</taxon>
        <taxon>Burkholderiales</taxon>
        <taxon>Comamonadaceae</taxon>
        <taxon>Ramlibacter</taxon>
    </lineage>
</organism>
<dbReference type="Proteomes" id="UP000541185">
    <property type="component" value="Unassembled WGS sequence"/>
</dbReference>
<dbReference type="AlphaFoldDB" id="A0A848H463"/>
<comment type="caution">
    <text evidence="1">The sequence shown here is derived from an EMBL/GenBank/DDBJ whole genome shotgun (WGS) entry which is preliminary data.</text>
</comment>
<sequence>MLQLVTTPDPAAEAQRHAYNAAFHELDLSWHWDAATFARVRLEGVRAWIAAEHPHLLRAYALEFLAEAIEQTQARWLAGSYAPAAPQDARLAA</sequence>
<dbReference type="InterPro" id="IPR023198">
    <property type="entry name" value="PGP-like_dom2"/>
</dbReference>
<dbReference type="RefSeq" id="WP_169419377.1">
    <property type="nucleotide sequence ID" value="NZ_JABBFX010000001.1"/>
</dbReference>
<reference evidence="1 2" key="1">
    <citation type="submission" date="2020-04" db="EMBL/GenBank/DDBJ databases">
        <title>Ramlibacter sp. G-1-2-2 isolated from soil.</title>
        <authorList>
            <person name="Dahal R.H."/>
        </authorList>
    </citation>
    <scope>NUCLEOTIDE SEQUENCE [LARGE SCALE GENOMIC DNA]</scope>
    <source>
        <strain evidence="1 2">G-1-2-2</strain>
    </source>
</reference>
<keyword evidence="2" id="KW-1185">Reference proteome</keyword>
<dbReference type="Gene3D" id="1.10.150.240">
    <property type="entry name" value="Putative phosphatase, domain 2"/>
    <property type="match status" value="1"/>
</dbReference>